<evidence type="ECO:0000256" key="11">
    <source>
        <dbReference type="ARBA" id="ARBA00023264"/>
    </source>
</evidence>
<dbReference type="InterPro" id="IPR050187">
    <property type="entry name" value="Lipid_Phosphate_FormReg"/>
</dbReference>
<dbReference type="GO" id="GO:0005886">
    <property type="term" value="C:plasma membrane"/>
    <property type="evidence" value="ECO:0007669"/>
    <property type="project" value="TreeGrafter"/>
</dbReference>
<dbReference type="NCBIfam" id="NF009602">
    <property type="entry name" value="PRK13054.1"/>
    <property type="match status" value="1"/>
</dbReference>
<evidence type="ECO:0000256" key="6">
    <source>
        <dbReference type="ARBA" id="ARBA00022777"/>
    </source>
</evidence>
<dbReference type="PANTHER" id="PTHR12358:SF106">
    <property type="entry name" value="LIPID KINASE YEGS"/>
    <property type="match status" value="1"/>
</dbReference>
<sequence length="298" mass="32273">MKIMIVLNGKKAGLAELRNDISIFREEQSDVHIRVTYEYGDVARFLDEAVKNSVDRFIIGGGDGSVNEAIDALAKLPKKKRPLLAILPLGTANDFARACTIPLGSLEALRFAASASPTLIDIAKANDRHFINMATAGFGAKVTAETPVELKNFLGGGAYTLTGVLKALDFIPYKSKIVTPNHELDLQGIFAGAICNGRQAGGGQVLAPLAMINDGLLDIISILEFKLIDIPQVLWEIQNPSANGQFIKYLQTPWVECSAHGDIPVNLDGEPYHNSNIRFEIIPSEIDLIIPKDAPCLI</sequence>
<dbReference type="EMBL" id="FPKX01000044">
    <property type="protein sequence ID" value="SFZ98309.1"/>
    <property type="molecule type" value="Genomic_DNA"/>
</dbReference>
<evidence type="ECO:0000256" key="4">
    <source>
        <dbReference type="ARBA" id="ARBA00022723"/>
    </source>
</evidence>
<dbReference type="InterPro" id="IPR045540">
    <property type="entry name" value="YegS/DAGK_C"/>
</dbReference>
<accession>A0A1W1EE28</accession>
<evidence type="ECO:0000256" key="2">
    <source>
        <dbReference type="ARBA" id="ARBA00022516"/>
    </source>
</evidence>
<dbReference type="InterPro" id="IPR017438">
    <property type="entry name" value="ATP-NAD_kinase_N"/>
</dbReference>
<dbReference type="GO" id="GO:0005524">
    <property type="term" value="F:ATP binding"/>
    <property type="evidence" value="ECO:0007669"/>
    <property type="project" value="UniProtKB-KW"/>
</dbReference>
<keyword evidence="7" id="KW-0067">ATP-binding</keyword>
<comment type="cofactor">
    <cofactor evidence="1">
        <name>Mg(2+)</name>
        <dbReference type="ChEBI" id="CHEBI:18420"/>
    </cofactor>
</comment>
<dbReference type="GO" id="GO:0046872">
    <property type="term" value="F:metal ion binding"/>
    <property type="evidence" value="ECO:0007669"/>
    <property type="project" value="UniProtKB-KW"/>
</dbReference>
<reference evidence="13" key="1">
    <citation type="submission" date="2016-10" db="EMBL/GenBank/DDBJ databases">
        <authorList>
            <person name="de Groot N.N."/>
        </authorList>
    </citation>
    <scope>NUCLEOTIDE SEQUENCE</scope>
</reference>
<name>A0A1W1EE28_9ZZZZ</name>
<dbReference type="AlphaFoldDB" id="A0A1W1EE28"/>
<keyword evidence="4" id="KW-0479">Metal-binding</keyword>
<evidence type="ECO:0000256" key="5">
    <source>
        <dbReference type="ARBA" id="ARBA00022741"/>
    </source>
</evidence>
<dbReference type="PROSITE" id="PS50146">
    <property type="entry name" value="DAGK"/>
    <property type="match status" value="1"/>
</dbReference>
<dbReference type="NCBIfam" id="TIGR00147">
    <property type="entry name" value="YegS/Rv2252/BmrU family lipid kinase"/>
    <property type="match status" value="1"/>
</dbReference>
<protein>
    <submittedName>
        <fullName evidence="13">Transcription regulator [contains diacylglycerol kinase catalytic domain]</fullName>
    </submittedName>
</protein>
<keyword evidence="2" id="KW-0444">Lipid biosynthesis</keyword>
<keyword evidence="10" id="KW-0594">Phospholipid biosynthesis</keyword>
<dbReference type="InterPro" id="IPR001206">
    <property type="entry name" value="Diacylglycerol_kinase_cat_dom"/>
</dbReference>
<dbReference type="Gene3D" id="2.60.200.40">
    <property type="match status" value="1"/>
</dbReference>
<organism evidence="13">
    <name type="scientific">hydrothermal vent metagenome</name>
    <dbReference type="NCBI Taxonomy" id="652676"/>
    <lineage>
        <taxon>unclassified sequences</taxon>
        <taxon>metagenomes</taxon>
        <taxon>ecological metagenomes</taxon>
    </lineage>
</organism>
<evidence type="ECO:0000256" key="9">
    <source>
        <dbReference type="ARBA" id="ARBA00023098"/>
    </source>
</evidence>
<dbReference type="InterPro" id="IPR005218">
    <property type="entry name" value="Diacylglycerol/lipid_kinase"/>
</dbReference>
<dbReference type="SMART" id="SM00046">
    <property type="entry name" value="DAGKc"/>
    <property type="match status" value="1"/>
</dbReference>
<gene>
    <name evidence="13" type="ORF">MNB_SV-5-1822</name>
</gene>
<keyword evidence="5" id="KW-0547">Nucleotide-binding</keyword>
<evidence type="ECO:0000256" key="1">
    <source>
        <dbReference type="ARBA" id="ARBA00001946"/>
    </source>
</evidence>
<evidence type="ECO:0000256" key="8">
    <source>
        <dbReference type="ARBA" id="ARBA00022842"/>
    </source>
</evidence>
<keyword evidence="3" id="KW-0808">Transferase</keyword>
<dbReference type="GO" id="GO:0016301">
    <property type="term" value="F:kinase activity"/>
    <property type="evidence" value="ECO:0007669"/>
    <property type="project" value="UniProtKB-KW"/>
</dbReference>
<dbReference type="Pfam" id="PF00781">
    <property type="entry name" value="DAGK_cat"/>
    <property type="match status" value="1"/>
</dbReference>
<dbReference type="InterPro" id="IPR016064">
    <property type="entry name" value="NAD/diacylglycerol_kinase_sf"/>
</dbReference>
<dbReference type="GO" id="GO:0008654">
    <property type="term" value="P:phospholipid biosynthetic process"/>
    <property type="evidence" value="ECO:0007669"/>
    <property type="project" value="UniProtKB-KW"/>
</dbReference>
<evidence type="ECO:0000259" key="12">
    <source>
        <dbReference type="PROSITE" id="PS50146"/>
    </source>
</evidence>
<evidence type="ECO:0000256" key="10">
    <source>
        <dbReference type="ARBA" id="ARBA00023209"/>
    </source>
</evidence>
<keyword evidence="11" id="KW-1208">Phospholipid metabolism</keyword>
<keyword evidence="8" id="KW-0460">Magnesium</keyword>
<feature type="domain" description="DAGKc" evidence="12">
    <location>
        <begin position="1"/>
        <end position="129"/>
    </location>
</feature>
<dbReference type="PANTHER" id="PTHR12358">
    <property type="entry name" value="SPHINGOSINE KINASE"/>
    <property type="match status" value="1"/>
</dbReference>
<keyword evidence="6 13" id="KW-0418">Kinase</keyword>
<evidence type="ECO:0000256" key="7">
    <source>
        <dbReference type="ARBA" id="ARBA00022840"/>
    </source>
</evidence>
<dbReference type="Pfam" id="PF19279">
    <property type="entry name" value="YegS_C"/>
    <property type="match status" value="1"/>
</dbReference>
<proteinExistence type="predicted"/>
<evidence type="ECO:0000256" key="3">
    <source>
        <dbReference type="ARBA" id="ARBA00022679"/>
    </source>
</evidence>
<dbReference type="SUPFAM" id="SSF111331">
    <property type="entry name" value="NAD kinase/diacylglycerol kinase-like"/>
    <property type="match status" value="1"/>
</dbReference>
<keyword evidence="9" id="KW-0443">Lipid metabolism</keyword>
<evidence type="ECO:0000313" key="13">
    <source>
        <dbReference type="EMBL" id="SFZ98309.1"/>
    </source>
</evidence>
<dbReference type="Gene3D" id="3.40.50.10330">
    <property type="entry name" value="Probable inorganic polyphosphate/atp-NAD kinase, domain 1"/>
    <property type="match status" value="1"/>
</dbReference>